<dbReference type="GO" id="GO:0097602">
    <property type="term" value="F:cullin family protein binding"/>
    <property type="evidence" value="ECO:0007669"/>
    <property type="project" value="TreeGrafter"/>
</dbReference>
<dbReference type="Proteomes" id="UP000887572">
    <property type="component" value="Unplaced"/>
</dbReference>
<dbReference type="Gene3D" id="3.30.505.10">
    <property type="entry name" value="SH2 domain"/>
    <property type="match status" value="1"/>
</dbReference>
<dbReference type="GO" id="GO:0005886">
    <property type="term" value="C:plasma membrane"/>
    <property type="evidence" value="ECO:0007669"/>
    <property type="project" value="UniProtKB-ARBA"/>
</dbReference>
<name>A0A914HA06_GLORO</name>
<reference evidence="7" key="1">
    <citation type="submission" date="2022-11" db="UniProtKB">
        <authorList>
            <consortium name="WormBaseParasite"/>
        </authorList>
    </citation>
    <scope>IDENTIFICATION</scope>
</reference>
<dbReference type="Pfam" id="PF00017">
    <property type="entry name" value="SH2"/>
    <property type="match status" value="1"/>
</dbReference>
<feature type="region of interest" description="Disordered" evidence="3">
    <location>
        <begin position="94"/>
        <end position="116"/>
    </location>
</feature>
<dbReference type="GO" id="GO:0031624">
    <property type="term" value="F:ubiquitin conjugating enzyme binding"/>
    <property type="evidence" value="ECO:0007669"/>
    <property type="project" value="TreeGrafter"/>
</dbReference>
<dbReference type="PRINTS" id="PR00401">
    <property type="entry name" value="SH2DOMAIN"/>
</dbReference>
<evidence type="ECO:0000256" key="3">
    <source>
        <dbReference type="SAM" id="MobiDB-lite"/>
    </source>
</evidence>
<evidence type="ECO:0000313" key="6">
    <source>
        <dbReference type="Proteomes" id="UP000887572"/>
    </source>
</evidence>
<accession>A0A914HA06</accession>
<dbReference type="GO" id="GO:0032182">
    <property type="term" value="F:ubiquitin-like protein binding"/>
    <property type="evidence" value="ECO:0007669"/>
    <property type="project" value="TreeGrafter"/>
</dbReference>
<dbReference type="Pfam" id="PF03556">
    <property type="entry name" value="Cullin_binding"/>
    <property type="match status" value="1"/>
</dbReference>
<evidence type="ECO:0000259" key="5">
    <source>
        <dbReference type="PROSITE" id="PS51229"/>
    </source>
</evidence>
<dbReference type="InterPro" id="IPR042460">
    <property type="entry name" value="DCN1-like_PONY"/>
</dbReference>
<dbReference type="PANTHER" id="PTHR12281:SF32">
    <property type="entry name" value="DCN1-LIKE PROTEIN"/>
    <property type="match status" value="1"/>
</dbReference>
<feature type="domain" description="SH2" evidence="4">
    <location>
        <begin position="127"/>
        <end position="210"/>
    </location>
</feature>
<dbReference type="SMART" id="SM00252">
    <property type="entry name" value="SH2"/>
    <property type="match status" value="1"/>
</dbReference>
<dbReference type="GO" id="GO:0000151">
    <property type="term" value="C:ubiquitin ligase complex"/>
    <property type="evidence" value="ECO:0007669"/>
    <property type="project" value="TreeGrafter"/>
</dbReference>
<dbReference type="Gene3D" id="1.10.238.10">
    <property type="entry name" value="EF-hand"/>
    <property type="match status" value="1"/>
</dbReference>
<dbReference type="AlphaFoldDB" id="A0A914HA06"/>
<protein>
    <recommendedName>
        <fullName evidence="2">Defective in cullin neddylation protein</fullName>
    </recommendedName>
</protein>
<evidence type="ECO:0000259" key="4">
    <source>
        <dbReference type="PROSITE" id="PS50001"/>
    </source>
</evidence>
<dbReference type="PANTHER" id="PTHR12281">
    <property type="entry name" value="RP42 RELATED"/>
    <property type="match status" value="1"/>
</dbReference>
<feature type="domain" description="DCUN1" evidence="5">
    <location>
        <begin position="194"/>
        <end position="389"/>
    </location>
</feature>
<sequence length="396" mass="44923">MIIIVVFDHNEGAAALSCEDQFCNSQISIQLNQPGPSMAILHRIKERPRQSQWRPQFFAYELGGIVGEKMTRTSGMSPVARAKPRAELTAAVNNARRAAQHDENSSDTEHKGSNNEKAIIDCESEEWYAGSIDRYLAEQMVVGDGKMPRGTFLVRMRQQAADSRFALTVNNSGEGQSDIKHYKIRDNGTDFFVSSRGTFASIRNLIAYHSGEPARIGPNGMVRFLRDLGIGPTSRAVMVLAWKMRAAKPCEFTQQEFREGLTALMPIGTTLLDIDNLRTALINAEQETVAERPKFRELYQFIFKYVKSANQTSLELQTAVACWKVLLGDGDHRVSSWVEFLRARKVRGIQRDAWNMFLEFLEKIDSDLGNYDAEEAWPVLIDEFVEWCRNRTIERE</sequence>
<dbReference type="InterPro" id="IPR000980">
    <property type="entry name" value="SH2"/>
</dbReference>
<dbReference type="Gene3D" id="1.10.238.200">
    <property type="entry name" value="Cullin, PONY binding domain"/>
    <property type="match status" value="1"/>
</dbReference>
<dbReference type="InterPro" id="IPR014764">
    <property type="entry name" value="DCN-prot"/>
</dbReference>
<comment type="function">
    <text evidence="2">Neddylation of cullins play an essential role in the regulation of SCF-type complexes activity.</text>
</comment>
<keyword evidence="1" id="KW-0727">SH2 domain</keyword>
<feature type="compositionally biased region" description="Basic and acidic residues" evidence="3">
    <location>
        <begin position="99"/>
        <end position="116"/>
    </location>
</feature>
<organism evidence="6 7">
    <name type="scientific">Globodera rostochiensis</name>
    <name type="common">Golden nematode worm</name>
    <name type="synonym">Heterodera rostochiensis</name>
    <dbReference type="NCBI Taxonomy" id="31243"/>
    <lineage>
        <taxon>Eukaryota</taxon>
        <taxon>Metazoa</taxon>
        <taxon>Ecdysozoa</taxon>
        <taxon>Nematoda</taxon>
        <taxon>Chromadorea</taxon>
        <taxon>Rhabditida</taxon>
        <taxon>Tylenchina</taxon>
        <taxon>Tylenchomorpha</taxon>
        <taxon>Tylenchoidea</taxon>
        <taxon>Heteroderidae</taxon>
        <taxon>Heteroderinae</taxon>
        <taxon>Globodera</taxon>
    </lineage>
</organism>
<dbReference type="PROSITE" id="PS51229">
    <property type="entry name" value="DCUN1"/>
    <property type="match status" value="1"/>
</dbReference>
<dbReference type="GO" id="GO:2000436">
    <property type="term" value="P:positive regulation of protein neddylation"/>
    <property type="evidence" value="ECO:0007669"/>
    <property type="project" value="UniProtKB-ARBA"/>
</dbReference>
<dbReference type="InterPro" id="IPR005176">
    <property type="entry name" value="PONY_dom"/>
</dbReference>
<dbReference type="SUPFAM" id="SSF55550">
    <property type="entry name" value="SH2 domain"/>
    <property type="match status" value="1"/>
</dbReference>
<evidence type="ECO:0000256" key="1">
    <source>
        <dbReference type="PROSITE-ProRule" id="PRU00191"/>
    </source>
</evidence>
<evidence type="ECO:0000313" key="7">
    <source>
        <dbReference type="WBParaSite" id="Gr19_v10_g15423.t2"/>
    </source>
</evidence>
<proteinExistence type="predicted"/>
<keyword evidence="6" id="KW-1185">Reference proteome</keyword>
<dbReference type="WBParaSite" id="Gr19_v10_g15423.t2">
    <property type="protein sequence ID" value="Gr19_v10_g15423.t2"/>
    <property type="gene ID" value="Gr19_v10_g15423"/>
</dbReference>
<dbReference type="PROSITE" id="PS50001">
    <property type="entry name" value="SH2"/>
    <property type="match status" value="1"/>
</dbReference>
<dbReference type="FunFam" id="1.10.238.200:FF:000003">
    <property type="entry name" value="DCN1-like protein 3"/>
    <property type="match status" value="1"/>
</dbReference>
<evidence type="ECO:0000256" key="2">
    <source>
        <dbReference type="RuleBase" id="RU410713"/>
    </source>
</evidence>
<dbReference type="InterPro" id="IPR036860">
    <property type="entry name" value="SH2_dom_sf"/>
</dbReference>
<dbReference type="GO" id="GO:0045116">
    <property type="term" value="P:protein neddylation"/>
    <property type="evidence" value="ECO:0007669"/>
    <property type="project" value="TreeGrafter"/>
</dbReference>